<dbReference type="OrthoDB" id="8824963at2759"/>
<protein>
    <submittedName>
        <fullName evidence="5">LRRN4 C-terminal-like protein</fullName>
    </submittedName>
</protein>
<dbReference type="CDD" id="cd00063">
    <property type="entry name" value="FN3"/>
    <property type="match status" value="1"/>
</dbReference>
<dbReference type="Gene3D" id="2.60.40.10">
    <property type="entry name" value="Immunoglobulins"/>
    <property type="match status" value="1"/>
</dbReference>
<dbReference type="AlphaFoldDB" id="A0A6P3FXC1"/>
<dbReference type="InterPro" id="IPR036116">
    <property type="entry name" value="FN3_sf"/>
</dbReference>
<evidence type="ECO:0000259" key="3">
    <source>
        <dbReference type="PROSITE" id="PS50853"/>
    </source>
</evidence>
<accession>A0A6P3FXC1</accession>
<feature type="transmembrane region" description="Helical" evidence="1">
    <location>
        <begin position="190"/>
        <end position="211"/>
    </location>
</feature>
<dbReference type="SUPFAM" id="SSF49265">
    <property type="entry name" value="Fibronectin type III"/>
    <property type="match status" value="1"/>
</dbReference>
<proteinExistence type="predicted"/>
<keyword evidence="1" id="KW-0472">Membrane</keyword>
<dbReference type="FunCoup" id="A0A6P3FXC1">
    <property type="interactions" value="13"/>
</dbReference>
<feature type="domain" description="Fibronectin type-III" evidence="3">
    <location>
        <begin position="77"/>
        <end position="169"/>
    </location>
</feature>
<dbReference type="InterPro" id="IPR003961">
    <property type="entry name" value="FN3_dom"/>
</dbReference>
<dbReference type="RefSeq" id="XP_004646796.1">
    <property type="nucleotide sequence ID" value="XM_004646739.2"/>
</dbReference>
<dbReference type="InParanoid" id="A0A6P3FXC1"/>
<sequence>MLGSPLLLWLLAGTLSMAAETGPLDIQDPEEDSEATPLLPVPCDYDRCRHLQVPCEELQQAGPVACLCPGLSSLAQPPTPPRLGEVRVMAEDGHATVHWCAPASPVHHYQLLLWEGTGAPYRGPLLNTTMRRAELGGLRPGSTYVLCVVAINEAGESPAPGLGAEDPDTAAFPTFGPCGRFSVPPRPGTLVHTAIGVGTALVLLGCAALVWRFHLHRRWGCPRCHEATA</sequence>
<feature type="chain" id="PRO_5028339629" evidence="2">
    <location>
        <begin position="22"/>
        <end position="229"/>
    </location>
</feature>
<gene>
    <name evidence="5" type="primary">Lrrn4cl</name>
</gene>
<evidence type="ECO:0000256" key="1">
    <source>
        <dbReference type="SAM" id="Phobius"/>
    </source>
</evidence>
<feature type="signal peptide" evidence="2">
    <location>
        <begin position="1"/>
        <end position="21"/>
    </location>
</feature>
<keyword evidence="1" id="KW-1133">Transmembrane helix</keyword>
<dbReference type="PROSITE" id="PS50853">
    <property type="entry name" value="FN3"/>
    <property type="match status" value="1"/>
</dbReference>
<dbReference type="GeneID" id="101574629"/>
<evidence type="ECO:0000313" key="4">
    <source>
        <dbReference type="Proteomes" id="UP000515203"/>
    </source>
</evidence>
<dbReference type="Proteomes" id="UP000515203">
    <property type="component" value="Unplaced"/>
</dbReference>
<dbReference type="CTD" id="221091"/>
<keyword evidence="1" id="KW-0812">Transmembrane</keyword>
<organism evidence="4 5">
    <name type="scientific">Octodon degus</name>
    <name type="common">Degu</name>
    <name type="synonym">Sciurus degus</name>
    <dbReference type="NCBI Taxonomy" id="10160"/>
    <lineage>
        <taxon>Eukaryota</taxon>
        <taxon>Metazoa</taxon>
        <taxon>Chordata</taxon>
        <taxon>Craniata</taxon>
        <taxon>Vertebrata</taxon>
        <taxon>Euteleostomi</taxon>
        <taxon>Mammalia</taxon>
        <taxon>Eutheria</taxon>
        <taxon>Euarchontoglires</taxon>
        <taxon>Glires</taxon>
        <taxon>Rodentia</taxon>
        <taxon>Hystricomorpha</taxon>
        <taxon>Octodontidae</taxon>
        <taxon>Octodon</taxon>
    </lineage>
</organism>
<keyword evidence="2" id="KW-0732">Signal</keyword>
<evidence type="ECO:0000256" key="2">
    <source>
        <dbReference type="SAM" id="SignalP"/>
    </source>
</evidence>
<name>A0A6P3FXC1_OCTDE</name>
<reference evidence="5" key="1">
    <citation type="submission" date="2025-08" db="UniProtKB">
        <authorList>
            <consortium name="RefSeq"/>
        </authorList>
    </citation>
    <scope>IDENTIFICATION</scope>
</reference>
<dbReference type="SMART" id="SM00060">
    <property type="entry name" value="FN3"/>
    <property type="match status" value="1"/>
</dbReference>
<keyword evidence="4" id="KW-1185">Reference proteome</keyword>
<dbReference type="Pfam" id="PF00041">
    <property type="entry name" value="fn3"/>
    <property type="match status" value="1"/>
</dbReference>
<evidence type="ECO:0000313" key="5">
    <source>
        <dbReference type="RefSeq" id="XP_004646796.1"/>
    </source>
</evidence>
<dbReference type="InterPro" id="IPR013783">
    <property type="entry name" value="Ig-like_fold"/>
</dbReference>